<dbReference type="PROSITE" id="PS51257">
    <property type="entry name" value="PROKAR_LIPOPROTEIN"/>
    <property type="match status" value="1"/>
</dbReference>
<sequence>MKYLKFILVFVIAATFSGCNTYSFTGISVDADSFQVNHFQNNAELVEPGIERSFTNKLQELIQNQTRLNLTDSNPDLVYEGEITQYRISPMTATANQGAAQNRLSITVNVRFSNKNNPDGDFEKPFSFYYDYSGNDLPTGSVLTTAVNEIFERISQDVFNESLTNWSKA</sequence>
<feature type="signal peptide" evidence="1">
    <location>
        <begin position="1"/>
        <end position="21"/>
    </location>
</feature>
<evidence type="ECO:0000256" key="1">
    <source>
        <dbReference type="SAM" id="SignalP"/>
    </source>
</evidence>
<dbReference type="Proteomes" id="UP000030129">
    <property type="component" value="Unassembled WGS sequence"/>
</dbReference>
<name>A0A0A2LGE0_9FLAO</name>
<dbReference type="Pfam" id="PF04390">
    <property type="entry name" value="LptE"/>
    <property type="match status" value="1"/>
</dbReference>
<feature type="chain" id="PRO_5001990992" evidence="1">
    <location>
        <begin position="22"/>
        <end position="169"/>
    </location>
</feature>
<dbReference type="InterPro" id="IPR007485">
    <property type="entry name" value="LPS_assembly_LptE"/>
</dbReference>
<evidence type="ECO:0000313" key="3">
    <source>
        <dbReference type="Proteomes" id="UP000030129"/>
    </source>
</evidence>
<keyword evidence="3" id="KW-1185">Reference proteome</keyword>
<reference evidence="2 3" key="1">
    <citation type="submission" date="2013-09" db="EMBL/GenBank/DDBJ databases">
        <authorList>
            <person name="Zeng Z."/>
            <person name="Chen C."/>
        </authorList>
    </citation>
    <scope>NUCLEOTIDE SEQUENCE [LARGE SCALE GENOMIC DNA]</scope>
    <source>
        <strain evidence="2 3">F44-8</strain>
    </source>
</reference>
<organism evidence="2 3">
    <name type="scientific">Flavobacterium beibuense F44-8</name>
    <dbReference type="NCBI Taxonomy" id="1406840"/>
    <lineage>
        <taxon>Bacteria</taxon>
        <taxon>Pseudomonadati</taxon>
        <taxon>Bacteroidota</taxon>
        <taxon>Flavobacteriia</taxon>
        <taxon>Flavobacteriales</taxon>
        <taxon>Flavobacteriaceae</taxon>
        <taxon>Flavobacterium</taxon>
    </lineage>
</organism>
<dbReference type="AlphaFoldDB" id="A0A0A2LGE0"/>
<gene>
    <name evidence="2" type="ORF">Q763_15765</name>
</gene>
<dbReference type="GO" id="GO:0043165">
    <property type="term" value="P:Gram-negative-bacterium-type cell outer membrane assembly"/>
    <property type="evidence" value="ECO:0007669"/>
    <property type="project" value="InterPro"/>
</dbReference>
<dbReference type="GO" id="GO:0019867">
    <property type="term" value="C:outer membrane"/>
    <property type="evidence" value="ECO:0007669"/>
    <property type="project" value="InterPro"/>
</dbReference>
<dbReference type="eggNOG" id="ENOG5032RR7">
    <property type="taxonomic scope" value="Bacteria"/>
</dbReference>
<protein>
    <submittedName>
        <fullName evidence="2">Lipoprotein</fullName>
    </submittedName>
</protein>
<proteinExistence type="predicted"/>
<dbReference type="EMBL" id="JRLV01000023">
    <property type="protein sequence ID" value="KGO78969.1"/>
    <property type="molecule type" value="Genomic_DNA"/>
</dbReference>
<dbReference type="STRING" id="1406840.Q763_15765"/>
<keyword evidence="1" id="KW-0732">Signal</keyword>
<comment type="caution">
    <text evidence="2">The sequence shown here is derived from an EMBL/GenBank/DDBJ whole genome shotgun (WGS) entry which is preliminary data.</text>
</comment>
<accession>A0A0A2LGE0</accession>
<dbReference type="RefSeq" id="WP_035135928.1">
    <property type="nucleotide sequence ID" value="NZ_JRLV01000023.1"/>
</dbReference>
<keyword evidence="2" id="KW-0449">Lipoprotein</keyword>
<evidence type="ECO:0000313" key="2">
    <source>
        <dbReference type="EMBL" id="KGO78969.1"/>
    </source>
</evidence>